<dbReference type="EMBL" id="DS016991">
    <property type="protein sequence ID" value="KMU86056.1"/>
    <property type="molecule type" value="Genomic_DNA"/>
</dbReference>
<dbReference type="Proteomes" id="UP000054563">
    <property type="component" value="Unassembled WGS sequence"/>
</dbReference>
<dbReference type="AlphaFoldDB" id="A0A0J8RN91"/>
<reference evidence="3" key="1">
    <citation type="journal article" date="2010" name="Genome Res.">
        <title>Population genomic sequencing of Coccidioides fungi reveals recent hybridization and transposon control.</title>
        <authorList>
            <person name="Neafsey D.E."/>
            <person name="Barker B.M."/>
            <person name="Sharpton T.J."/>
            <person name="Stajich J.E."/>
            <person name="Park D.J."/>
            <person name="Whiston E."/>
            <person name="Hung C.-Y."/>
            <person name="McMahan C."/>
            <person name="White J."/>
            <person name="Sykes S."/>
            <person name="Heiman D."/>
            <person name="Young S."/>
            <person name="Zeng Q."/>
            <person name="Abouelleil A."/>
            <person name="Aftuck L."/>
            <person name="Bessette D."/>
            <person name="Brown A."/>
            <person name="FitzGerald M."/>
            <person name="Lui A."/>
            <person name="Macdonald J.P."/>
            <person name="Priest M."/>
            <person name="Orbach M.J."/>
            <person name="Galgiani J.N."/>
            <person name="Kirkland T.N."/>
            <person name="Cole G.T."/>
            <person name="Birren B.W."/>
            <person name="Henn M.R."/>
            <person name="Taylor J.W."/>
            <person name="Rounsley S.D."/>
        </authorList>
    </citation>
    <scope>NUCLEOTIDE SEQUENCE [LARGE SCALE GENOMIC DNA]</scope>
    <source>
        <strain evidence="3">H538.4</strain>
    </source>
</reference>
<organism evidence="2 3">
    <name type="scientific">Coccidioides immitis H538.4</name>
    <dbReference type="NCBI Taxonomy" id="396776"/>
    <lineage>
        <taxon>Eukaryota</taxon>
        <taxon>Fungi</taxon>
        <taxon>Dikarya</taxon>
        <taxon>Ascomycota</taxon>
        <taxon>Pezizomycotina</taxon>
        <taxon>Eurotiomycetes</taxon>
        <taxon>Eurotiomycetidae</taxon>
        <taxon>Onygenales</taxon>
        <taxon>Onygenaceae</taxon>
        <taxon>Coccidioides</taxon>
    </lineage>
</organism>
<feature type="region of interest" description="Disordered" evidence="1">
    <location>
        <begin position="11"/>
        <end position="38"/>
    </location>
</feature>
<proteinExistence type="predicted"/>
<evidence type="ECO:0000256" key="1">
    <source>
        <dbReference type="SAM" id="MobiDB-lite"/>
    </source>
</evidence>
<evidence type="ECO:0000313" key="3">
    <source>
        <dbReference type="Proteomes" id="UP000054563"/>
    </source>
</evidence>
<feature type="compositionally biased region" description="Low complexity" evidence="1">
    <location>
        <begin position="115"/>
        <end position="130"/>
    </location>
</feature>
<dbReference type="VEuPathDB" id="FungiDB:CIHG_03842"/>
<protein>
    <submittedName>
        <fullName evidence="2">Uncharacterized protein</fullName>
    </submittedName>
</protein>
<gene>
    <name evidence="2" type="ORF">CIHG_03842</name>
</gene>
<evidence type="ECO:0000313" key="2">
    <source>
        <dbReference type="EMBL" id="KMU86056.1"/>
    </source>
</evidence>
<name>A0A0J8RN91_COCIT</name>
<accession>A0A0J8RN91</accession>
<sequence length="137" mass="14962">MDYPRQFELSMKRANPQPGWTDRGACGGGSDTSVGTNGAPTTLIKASLPRLPDRVVPQRPAYIVMSCQVQYLPQQFAQPSMRGCFTWSPNDSGDSLLQTVLVTLFFGDLDIQTQRTAQAPPQPAPLTIQTKSNIPKP</sequence>
<feature type="region of interest" description="Disordered" evidence="1">
    <location>
        <begin position="115"/>
        <end position="137"/>
    </location>
</feature>